<protein>
    <submittedName>
        <fullName evidence="1">Uncharacterized protein</fullName>
    </submittedName>
</protein>
<gene>
    <name evidence="1" type="ORF">UT28_C0001G0072</name>
</gene>
<dbReference type="AlphaFoldDB" id="A0A0G4B1Q5"/>
<sequence>MKGFALIYVVLLVALISTTIIAIGASSFASISIARKADETTQVRQVAQSGLEWGIVEQIVGHFTSCTTSMKFYINQSNPAEGEADVKVCSGSVESKAKFKNSYMGFRYDVSTGKVTQIGS</sequence>
<evidence type="ECO:0000313" key="2">
    <source>
        <dbReference type="Proteomes" id="UP000035648"/>
    </source>
</evidence>
<dbReference type="EMBL" id="CP011213">
    <property type="protein sequence ID" value="AKM81891.1"/>
    <property type="molecule type" value="Genomic_DNA"/>
</dbReference>
<dbReference type="STRING" id="1618337.UT28_C0001G0072"/>
<reference evidence="1 2" key="1">
    <citation type="journal article" date="2015" name="Nature">
        <title>rRNA introns, odd ribosomes, and small enigmatic genomes across a large radiation of phyla.</title>
        <authorList>
            <person name="Brown C.T."/>
            <person name="Hug L.A."/>
            <person name="Thomas B.C."/>
            <person name="Sharon I."/>
            <person name="Castelle C.J."/>
            <person name="Singh A."/>
            <person name="Wilkins M.J."/>
            <person name="Williams K.H."/>
            <person name="Banfield J.F."/>
        </authorList>
    </citation>
    <scope>NUCLEOTIDE SEQUENCE [LARGE SCALE GENOMIC DNA]</scope>
</reference>
<name>A0A0G4B1Q5_9BACT</name>
<evidence type="ECO:0000313" key="1">
    <source>
        <dbReference type="EMBL" id="AKM81891.1"/>
    </source>
</evidence>
<proteinExistence type="predicted"/>
<dbReference type="Proteomes" id="UP000035648">
    <property type="component" value="Chromosome"/>
</dbReference>
<dbReference type="KEGG" id="bbgw:UT28_C0001G0072"/>
<organism evidence="1 2">
    <name type="scientific">Berkelbacteria bacterium GW2011_GWE1_39_12</name>
    <dbReference type="NCBI Taxonomy" id="1618337"/>
    <lineage>
        <taxon>Bacteria</taxon>
        <taxon>Candidatus Berkelbacteria</taxon>
    </lineage>
</organism>
<accession>A0A0G4B1Q5</accession>